<dbReference type="PANTHER" id="PTHR30126">
    <property type="entry name" value="HTH-TYPE TRANSCRIPTIONAL REGULATOR"/>
    <property type="match status" value="1"/>
</dbReference>
<comment type="similarity">
    <text evidence="1">Belongs to the LysR transcriptional regulatory family.</text>
</comment>
<evidence type="ECO:0000256" key="1">
    <source>
        <dbReference type="ARBA" id="ARBA00009437"/>
    </source>
</evidence>
<proteinExistence type="inferred from homology"/>
<keyword evidence="3" id="KW-0238">DNA-binding</keyword>
<dbReference type="CDD" id="cd05466">
    <property type="entry name" value="PBP2_LTTR_substrate"/>
    <property type="match status" value="1"/>
</dbReference>
<dbReference type="InterPro" id="IPR036388">
    <property type="entry name" value="WH-like_DNA-bd_sf"/>
</dbReference>
<dbReference type="EMBL" id="JAOVZO020000018">
    <property type="protein sequence ID" value="MDC8014563.1"/>
    <property type="molecule type" value="Genomic_DNA"/>
</dbReference>
<dbReference type="Gene3D" id="3.40.190.290">
    <property type="match status" value="1"/>
</dbReference>
<dbReference type="Gene3D" id="1.10.10.10">
    <property type="entry name" value="Winged helix-like DNA-binding domain superfamily/Winged helix DNA-binding domain"/>
    <property type="match status" value="1"/>
</dbReference>
<evidence type="ECO:0000256" key="4">
    <source>
        <dbReference type="ARBA" id="ARBA00023163"/>
    </source>
</evidence>
<dbReference type="Proteomes" id="UP001139971">
    <property type="component" value="Unassembled WGS sequence"/>
</dbReference>
<dbReference type="SUPFAM" id="SSF53850">
    <property type="entry name" value="Periplasmic binding protein-like II"/>
    <property type="match status" value="1"/>
</dbReference>
<dbReference type="InterPro" id="IPR000847">
    <property type="entry name" value="LysR_HTH_N"/>
</dbReference>
<organism evidence="6 7">
    <name type="scientific">Tahibacter soli</name>
    <dbReference type="NCBI Taxonomy" id="2983605"/>
    <lineage>
        <taxon>Bacteria</taxon>
        <taxon>Pseudomonadati</taxon>
        <taxon>Pseudomonadota</taxon>
        <taxon>Gammaproteobacteria</taxon>
        <taxon>Lysobacterales</taxon>
        <taxon>Rhodanobacteraceae</taxon>
        <taxon>Tahibacter</taxon>
    </lineage>
</organism>
<dbReference type="PROSITE" id="PS50931">
    <property type="entry name" value="HTH_LYSR"/>
    <property type="match status" value="1"/>
</dbReference>
<name>A0A9X4BJE8_9GAMM</name>
<keyword evidence="2" id="KW-0805">Transcription regulation</keyword>
<accession>A0A9X4BJE8</accession>
<keyword evidence="4" id="KW-0804">Transcription</keyword>
<dbReference type="InterPro" id="IPR005119">
    <property type="entry name" value="LysR_subst-bd"/>
</dbReference>
<gene>
    <name evidence="6" type="ORF">OD750_018615</name>
</gene>
<evidence type="ECO:0000313" key="6">
    <source>
        <dbReference type="EMBL" id="MDC8014563.1"/>
    </source>
</evidence>
<dbReference type="GO" id="GO:0003700">
    <property type="term" value="F:DNA-binding transcription factor activity"/>
    <property type="evidence" value="ECO:0007669"/>
    <property type="project" value="InterPro"/>
</dbReference>
<protein>
    <submittedName>
        <fullName evidence="6">LysR family transcriptional regulator</fullName>
    </submittedName>
</protein>
<evidence type="ECO:0000256" key="3">
    <source>
        <dbReference type="ARBA" id="ARBA00023125"/>
    </source>
</evidence>
<dbReference type="GO" id="GO:0000976">
    <property type="term" value="F:transcription cis-regulatory region binding"/>
    <property type="evidence" value="ECO:0007669"/>
    <property type="project" value="TreeGrafter"/>
</dbReference>
<evidence type="ECO:0000313" key="7">
    <source>
        <dbReference type="Proteomes" id="UP001139971"/>
    </source>
</evidence>
<keyword evidence="7" id="KW-1185">Reference proteome</keyword>
<dbReference type="PANTHER" id="PTHR30126:SF39">
    <property type="entry name" value="HTH-TYPE TRANSCRIPTIONAL REGULATOR CYSL"/>
    <property type="match status" value="1"/>
</dbReference>
<dbReference type="RefSeq" id="WP_263542220.1">
    <property type="nucleotide sequence ID" value="NZ_JAOVZO020000018.1"/>
</dbReference>
<dbReference type="Pfam" id="PF00126">
    <property type="entry name" value="HTH_1"/>
    <property type="match status" value="1"/>
</dbReference>
<dbReference type="Pfam" id="PF03466">
    <property type="entry name" value="LysR_substrate"/>
    <property type="match status" value="1"/>
</dbReference>
<feature type="domain" description="HTH lysR-type" evidence="5">
    <location>
        <begin position="8"/>
        <end position="68"/>
    </location>
</feature>
<dbReference type="SUPFAM" id="SSF46785">
    <property type="entry name" value="Winged helix' DNA-binding domain"/>
    <property type="match status" value="1"/>
</dbReference>
<evidence type="ECO:0000259" key="5">
    <source>
        <dbReference type="PROSITE" id="PS50931"/>
    </source>
</evidence>
<dbReference type="AlphaFoldDB" id="A0A9X4BJE8"/>
<dbReference type="InterPro" id="IPR036390">
    <property type="entry name" value="WH_DNA-bd_sf"/>
</dbReference>
<comment type="caution">
    <text evidence="6">The sequence shown here is derived from an EMBL/GenBank/DDBJ whole genome shotgun (WGS) entry which is preliminary data.</text>
</comment>
<reference evidence="6" key="1">
    <citation type="submission" date="2023-02" db="EMBL/GenBank/DDBJ databases">
        <title>Tahibacter soli sp. nov. isolated from soil.</title>
        <authorList>
            <person name="Baek J.H."/>
            <person name="Lee J.K."/>
            <person name="Choi D.G."/>
            <person name="Jeon C.O."/>
        </authorList>
    </citation>
    <scope>NUCLEOTIDE SEQUENCE</scope>
    <source>
        <strain evidence="6">BL</strain>
    </source>
</reference>
<evidence type="ECO:0000256" key="2">
    <source>
        <dbReference type="ARBA" id="ARBA00023015"/>
    </source>
</evidence>
<sequence length="300" mass="32815">MSREIPPMSTDQVAAFVALVAHGSLRAAADALHLSEEGLRNRLLTLEERLRVPLYEKSRGRRGDVRLTPQGLRFHAKALRFLAHARELADLFEPAPATAEIHVAASHYLAYYRLIDIVAAFQAEHAHVSVRLTTRSEREIPQAFGQDPQLAFGICAPQEFPEGLKYRPWFRTDWYCVAPPGHALLRGDRATLAELAGERLILFEPGSTGRQHVLEAFYAQGLAPTIALEATSTTVILRMIEAGLGVGIVPLLPSGAVTAGLAVAALPLADPIRPIESGIFSRAEPLDPTARRFCDFVLAH</sequence>